<protein>
    <submittedName>
        <fullName evidence="1">Uncharacterized protein</fullName>
    </submittedName>
</protein>
<gene>
    <name evidence="1" type="ORF">CCUR1050_LOCUS6611</name>
</gene>
<organism evidence="1">
    <name type="scientific">Cryptomonas curvata</name>
    <dbReference type="NCBI Taxonomy" id="233186"/>
    <lineage>
        <taxon>Eukaryota</taxon>
        <taxon>Cryptophyceae</taxon>
        <taxon>Cryptomonadales</taxon>
        <taxon>Cryptomonadaceae</taxon>
        <taxon>Cryptomonas</taxon>
    </lineage>
</organism>
<dbReference type="EMBL" id="HBEZ01012014">
    <property type="protein sequence ID" value="CAD8628932.1"/>
    <property type="molecule type" value="Transcribed_RNA"/>
</dbReference>
<proteinExistence type="predicted"/>
<reference evidence="1" key="1">
    <citation type="submission" date="2021-01" db="EMBL/GenBank/DDBJ databases">
        <authorList>
            <person name="Corre E."/>
            <person name="Pelletier E."/>
            <person name="Niang G."/>
            <person name="Scheremetjew M."/>
            <person name="Finn R."/>
            <person name="Kale V."/>
            <person name="Holt S."/>
            <person name="Cochrane G."/>
            <person name="Meng A."/>
            <person name="Brown T."/>
            <person name="Cohen L."/>
        </authorList>
    </citation>
    <scope>NUCLEOTIDE SEQUENCE</scope>
    <source>
        <strain evidence="1">CCAP979/52</strain>
    </source>
</reference>
<evidence type="ECO:0000313" key="1">
    <source>
        <dbReference type="EMBL" id="CAD8628932.1"/>
    </source>
</evidence>
<accession>A0A7S0M1T7</accession>
<sequence>MHSTLPFEDSALDTSKTKRKVPIKDQLAHILSCWASLDLQPTEDFEFTDPLPDRSSGFDRNGDLQMTCIDRCTSAPAPASVILRGAFSRAKSSPIILMCGAPTENEIIPQQKMTSRTQNLHCIRSSYNRSIGYSVLSSSLESGGMQGMHAMRARVQEFEDLLEGL</sequence>
<name>A0A7S0M1T7_9CRYP</name>
<dbReference type="AlphaFoldDB" id="A0A7S0M1T7"/>